<proteinExistence type="predicted"/>
<dbReference type="EMBL" id="JBAWTH010000109">
    <property type="protein sequence ID" value="KAL2276652.1"/>
    <property type="molecule type" value="Genomic_DNA"/>
</dbReference>
<sequence length="925" mass="103179">MNFQNLNFDYVEPPPFQTTRPYLTPATTSTSTRLPGTSRYHGPIDDAEHASLDQASLSPQPTLTPYALSSSSSSLSHSSSEIYGPQRLYGRPLVPRAMANQTGQPSRPWPQPQYTPEQLRVIAEAQRRRSIPVVPIAGRPAEMFRDQLALEAARVTPGVDDTPYIQYALEAMTREQQGQSNVSSMSSEGQRLVPDQGLRYHQHQNAPITPQPASSRSRNLTGPNEEQSAPLLAAPDLTPASQRSSMSTLVRGNNTNTAAPPAQSAPEAWRPIEPELMTDGRERINPKLVFKPSILRPASMITLMTLCIAMIGALVFCAIYSVRWAGLWEYSGSIYDGRYFLFRVFPAMLGAVILFYAQAIAAAMIRIRPYARLASAEKKGRQDAIFDELYPTSFLRPQLAGTWDIWVPMLITWVMNITLPLQSCLFTVIYVDGHWRWATVQGVAWTLVALYILLAAAIAIELTHWLKGKTGVMWDPRSIADVIAIVSQSDTLAEYKGTETIGSRQDMKNVLVDRRTDLLAYWTSAEHNKHHDLWYALGSGSYQDAWGSPALFRETFEEKGSAQAHEKLTPAERKAQRRSLLWEHIGYASPDLPTVRYRYIPRCLNSLTLFCSIIFGLVLVLAVFVVSFIPSTRITNGFLPHLSAAPIKGAFSAADFLYSFIPALLGLILFMFFQDIDLNMRILQPWGELSDPPSGGALPEASILADYASCYPFQSTWHALRSGHWRLAYISLFSTLFVFLPIFAGGMFMALTPEDNIVRVFPQVPLFALTLALLILYWLALVILYPRRKQFRLPHGVTCLAEIISYVANEDLMGDEAFQGMIRNKTTLVGKLGVDRRDEVKPRWVFGIGGAGVRDDRLSVRKVRKFTEQRGASRGEGARLMSPRGTGAPSLGTGTLSSRREARRAERDVRISPQYIFAGNNQTHV</sequence>
<reference evidence="3 4" key="1">
    <citation type="submission" date="2024-03" db="EMBL/GenBank/DDBJ databases">
        <title>A high-quality draft genome sequence of Diaporthe vaccinii, a causative agent of upright dieback and viscid rot disease in cranberry plants.</title>
        <authorList>
            <person name="Sarrasin M."/>
            <person name="Lang B.F."/>
            <person name="Burger G."/>
        </authorList>
    </citation>
    <scope>NUCLEOTIDE SEQUENCE [LARGE SCALE GENOMIC DNA]</scope>
    <source>
        <strain evidence="3 4">IS7</strain>
    </source>
</reference>
<evidence type="ECO:0000256" key="2">
    <source>
        <dbReference type="SAM" id="Phobius"/>
    </source>
</evidence>
<dbReference type="Pfam" id="PF11915">
    <property type="entry name" value="DUF3433"/>
    <property type="match status" value="1"/>
</dbReference>
<feature type="compositionally biased region" description="Low complexity" evidence="1">
    <location>
        <begin position="229"/>
        <end position="240"/>
    </location>
</feature>
<evidence type="ECO:0000313" key="3">
    <source>
        <dbReference type="EMBL" id="KAL2276652.1"/>
    </source>
</evidence>
<feature type="transmembrane region" description="Helical" evidence="2">
    <location>
        <begin position="727"/>
        <end position="752"/>
    </location>
</feature>
<feature type="compositionally biased region" description="Polar residues" evidence="1">
    <location>
        <begin position="17"/>
        <end position="35"/>
    </location>
</feature>
<dbReference type="InterPro" id="IPR021840">
    <property type="entry name" value="DUF3433"/>
</dbReference>
<feature type="transmembrane region" description="Helical" evidence="2">
    <location>
        <begin position="405"/>
        <end position="431"/>
    </location>
</feature>
<feature type="compositionally biased region" description="Low complexity" evidence="1">
    <location>
        <begin position="68"/>
        <end position="80"/>
    </location>
</feature>
<keyword evidence="2" id="KW-0472">Membrane</keyword>
<protein>
    <recommendedName>
        <fullName evidence="5">Phosphoribosylaminoimidazole-succinocarboxamide synthase</fullName>
    </recommendedName>
</protein>
<feature type="transmembrane region" description="Helical" evidence="2">
    <location>
        <begin position="649"/>
        <end position="673"/>
    </location>
</feature>
<feature type="region of interest" description="Disordered" evidence="1">
    <location>
        <begin position="205"/>
        <end position="266"/>
    </location>
</feature>
<feature type="transmembrane region" description="Helical" evidence="2">
    <location>
        <begin position="301"/>
        <end position="322"/>
    </location>
</feature>
<feature type="transmembrane region" description="Helical" evidence="2">
    <location>
        <begin position="443"/>
        <end position="463"/>
    </location>
</feature>
<comment type="caution">
    <text evidence="3">The sequence shown here is derived from an EMBL/GenBank/DDBJ whole genome shotgun (WGS) entry which is preliminary data.</text>
</comment>
<feature type="transmembrane region" description="Helical" evidence="2">
    <location>
        <begin position="764"/>
        <end position="785"/>
    </location>
</feature>
<feature type="compositionally biased region" description="Polar residues" evidence="1">
    <location>
        <begin position="241"/>
        <end position="258"/>
    </location>
</feature>
<feature type="region of interest" description="Disordered" evidence="1">
    <location>
        <begin position="868"/>
        <end position="906"/>
    </location>
</feature>
<keyword evidence="4" id="KW-1185">Reference proteome</keyword>
<feature type="compositionally biased region" description="Polar residues" evidence="1">
    <location>
        <begin position="53"/>
        <end position="63"/>
    </location>
</feature>
<feature type="region of interest" description="Disordered" evidence="1">
    <location>
        <begin position="14"/>
        <end position="82"/>
    </location>
</feature>
<evidence type="ECO:0008006" key="5">
    <source>
        <dbReference type="Google" id="ProtNLM"/>
    </source>
</evidence>
<feature type="compositionally biased region" description="Basic and acidic residues" evidence="1">
    <location>
        <begin position="42"/>
        <end position="51"/>
    </location>
</feature>
<accession>A0ABR4E2J5</accession>
<keyword evidence="2" id="KW-0812">Transmembrane</keyword>
<feature type="compositionally biased region" description="Polar residues" evidence="1">
    <location>
        <begin position="205"/>
        <end position="227"/>
    </location>
</feature>
<dbReference type="PANTHER" id="PTHR37544:SF1">
    <property type="entry name" value="PHOSPHORIBOSYLAMINOIMIDAZOLE-SUCCINOCARBOXAMIDE SYNTHASE"/>
    <property type="match status" value="1"/>
</dbReference>
<feature type="transmembrane region" description="Helical" evidence="2">
    <location>
        <begin position="607"/>
        <end position="629"/>
    </location>
</feature>
<feature type="transmembrane region" description="Helical" evidence="2">
    <location>
        <begin position="342"/>
        <end position="365"/>
    </location>
</feature>
<name>A0ABR4E2J5_9PEZI</name>
<evidence type="ECO:0000313" key="4">
    <source>
        <dbReference type="Proteomes" id="UP001600888"/>
    </source>
</evidence>
<dbReference type="PANTHER" id="PTHR37544">
    <property type="entry name" value="SPRAY-RELATED"/>
    <property type="match status" value="1"/>
</dbReference>
<keyword evidence="2" id="KW-1133">Transmembrane helix</keyword>
<dbReference type="Proteomes" id="UP001600888">
    <property type="component" value="Unassembled WGS sequence"/>
</dbReference>
<organism evidence="3 4">
    <name type="scientific">Diaporthe vaccinii</name>
    <dbReference type="NCBI Taxonomy" id="105482"/>
    <lineage>
        <taxon>Eukaryota</taxon>
        <taxon>Fungi</taxon>
        <taxon>Dikarya</taxon>
        <taxon>Ascomycota</taxon>
        <taxon>Pezizomycotina</taxon>
        <taxon>Sordariomycetes</taxon>
        <taxon>Sordariomycetidae</taxon>
        <taxon>Diaporthales</taxon>
        <taxon>Diaporthaceae</taxon>
        <taxon>Diaporthe</taxon>
        <taxon>Diaporthe eres species complex</taxon>
    </lineage>
</organism>
<feature type="compositionally biased region" description="Basic and acidic residues" evidence="1">
    <location>
        <begin position="868"/>
        <end position="877"/>
    </location>
</feature>
<evidence type="ECO:0000256" key="1">
    <source>
        <dbReference type="SAM" id="MobiDB-lite"/>
    </source>
</evidence>
<gene>
    <name evidence="3" type="ORF">FJTKL_00474</name>
</gene>